<keyword evidence="6" id="KW-0963">Cytoplasm</keyword>
<feature type="compositionally biased region" description="Basic and acidic residues" evidence="8">
    <location>
        <begin position="591"/>
        <end position="600"/>
    </location>
</feature>
<evidence type="ECO:0000259" key="9">
    <source>
        <dbReference type="SMART" id="SM01312"/>
    </source>
</evidence>
<evidence type="ECO:0000256" key="4">
    <source>
        <dbReference type="ARBA" id="ARBA00009461"/>
    </source>
</evidence>
<evidence type="ECO:0000256" key="5">
    <source>
        <dbReference type="ARBA" id="ARBA00015162"/>
    </source>
</evidence>
<feature type="domain" description="Restriction of telomere capping protein 4 C-terminal" evidence="9">
    <location>
        <begin position="458"/>
        <end position="581"/>
    </location>
</feature>
<sequence>MSLTMINGPPNFIGQSRRNHPYASLHRVKQPPEDKPRPLTPEDIYADPKSSDDESLTKQEEADGGLSDGSLTPVAGQKKKGRSHLERKGKSEGCRSPKEEIAEAETAPLLNPPSHLPSTIFTSRKPSGTHTSSQSSQKRPRDETDDEMDPFELINLSQSKKAKRKTYGGPSNVHKASVVESKKPTKAAPGKKRKEPPAFRPPNTEAAVACHRIQTGPKEWKEIPSSLQSSPRAQRASQRSAKSTQESSQTSSKDFKQPLLPPPSKDSKIRAISVTCNEIAAPRAMRASAPARKPFLVAETNALKPHVLQNALNTVTDKLGISDMQIYPPPSAAGDSSAPPTSNDAATTASSPLSSLDDLAFDSSQENIPIIRSEDIPLYDPGLRPSTCPMCKQPVDKALLEQYTKVGTRMSLRQQAQFCKAHKERTAESEWAERRYPNIDWEELDARIAEFHNAMDDVLSRRKPSFYRNAFEDSLKSGKNKTVQESLLGGDEIEGTSPGYYGGRGAKMMADNIMARFASKLRRLAASDKLISCGGVSRYVQAVLVPELAVLLVMDDMRVDEEKAREVLRDSVDIGNLLNEEEDEMITEPAPEEREAVDMT</sequence>
<comment type="caution">
    <text evidence="10">The sequence shown here is derived from an EMBL/GenBank/DDBJ whole genome shotgun (WGS) entry which is preliminary data.</text>
</comment>
<dbReference type="PANTHER" id="PTHR41391">
    <property type="entry name" value="RESTRICTION OF TELOMERE CAPPING PROTEIN 4"/>
    <property type="match status" value="1"/>
</dbReference>
<gene>
    <name evidence="10" type="ORF">ALECFALPRED_010025</name>
</gene>
<feature type="region of interest" description="Disordered" evidence="8">
    <location>
        <begin position="326"/>
        <end position="351"/>
    </location>
</feature>
<dbReference type="Proteomes" id="UP000664203">
    <property type="component" value="Unassembled WGS sequence"/>
</dbReference>
<proteinExistence type="inferred from homology"/>
<dbReference type="SMART" id="SM01312">
    <property type="entry name" value="RTC4"/>
    <property type="match status" value="1"/>
</dbReference>
<evidence type="ECO:0000256" key="6">
    <source>
        <dbReference type="ARBA" id="ARBA00022490"/>
    </source>
</evidence>
<dbReference type="EMBL" id="CAJPDR010000081">
    <property type="protein sequence ID" value="CAF9915143.1"/>
    <property type="molecule type" value="Genomic_DNA"/>
</dbReference>
<feature type="compositionally biased region" description="Low complexity" evidence="8">
    <location>
        <begin position="332"/>
        <end position="351"/>
    </location>
</feature>
<dbReference type="AlphaFoldDB" id="A0A8H3IE48"/>
<feature type="region of interest" description="Disordered" evidence="8">
    <location>
        <begin position="1"/>
        <end position="271"/>
    </location>
</feature>
<feature type="compositionally biased region" description="Low complexity" evidence="8">
    <location>
        <begin position="225"/>
        <end position="252"/>
    </location>
</feature>
<feature type="region of interest" description="Disordered" evidence="8">
    <location>
        <begin position="579"/>
        <end position="600"/>
    </location>
</feature>
<dbReference type="Pfam" id="PF14474">
    <property type="entry name" value="RTC4"/>
    <property type="match status" value="1"/>
</dbReference>
<name>A0A8H3IE48_9LECA</name>
<protein>
    <recommendedName>
        <fullName evidence="5">Restriction of telomere capping protein 4</fullName>
    </recommendedName>
</protein>
<reference evidence="10" key="1">
    <citation type="submission" date="2021-03" db="EMBL/GenBank/DDBJ databases">
        <authorList>
            <person name="Tagirdzhanova G."/>
        </authorList>
    </citation>
    <scope>NUCLEOTIDE SEQUENCE</scope>
</reference>
<accession>A0A8H3IE48</accession>
<dbReference type="InterPro" id="IPR039024">
    <property type="entry name" value="RTC4"/>
</dbReference>
<feature type="compositionally biased region" description="Basic and acidic residues" evidence="8">
    <location>
        <begin position="49"/>
        <end position="61"/>
    </location>
</feature>
<comment type="function">
    <text evidence="1">May be involved in a process influencing telomere capping.</text>
</comment>
<dbReference type="InterPro" id="IPR028094">
    <property type="entry name" value="RTC4_C"/>
</dbReference>
<feature type="compositionally biased region" description="Polar residues" evidence="8">
    <location>
        <begin position="116"/>
        <end position="137"/>
    </location>
</feature>
<dbReference type="GO" id="GO:0005737">
    <property type="term" value="C:cytoplasm"/>
    <property type="evidence" value="ECO:0007669"/>
    <property type="project" value="UniProtKB-SubCell"/>
</dbReference>
<evidence type="ECO:0000313" key="11">
    <source>
        <dbReference type="Proteomes" id="UP000664203"/>
    </source>
</evidence>
<dbReference type="PANTHER" id="PTHR41391:SF1">
    <property type="entry name" value="RESTRICTION OF TELOMERE CAPPING PROTEIN 4"/>
    <property type="match status" value="1"/>
</dbReference>
<evidence type="ECO:0000256" key="7">
    <source>
        <dbReference type="ARBA" id="ARBA00023242"/>
    </source>
</evidence>
<comment type="subcellular location">
    <subcellularLocation>
        <location evidence="3">Cytoplasm</location>
    </subcellularLocation>
    <subcellularLocation>
        <location evidence="2">Nucleus</location>
    </subcellularLocation>
</comment>
<comment type="similarity">
    <text evidence="4">Belongs to the RTC4 family.</text>
</comment>
<feature type="compositionally biased region" description="Basic and acidic residues" evidence="8">
    <location>
        <begin position="83"/>
        <end position="101"/>
    </location>
</feature>
<evidence type="ECO:0000256" key="3">
    <source>
        <dbReference type="ARBA" id="ARBA00004496"/>
    </source>
</evidence>
<dbReference type="GO" id="GO:0005634">
    <property type="term" value="C:nucleus"/>
    <property type="evidence" value="ECO:0007669"/>
    <property type="project" value="UniProtKB-SubCell"/>
</dbReference>
<evidence type="ECO:0000313" key="10">
    <source>
        <dbReference type="EMBL" id="CAF9915143.1"/>
    </source>
</evidence>
<evidence type="ECO:0000256" key="1">
    <source>
        <dbReference type="ARBA" id="ARBA00002738"/>
    </source>
</evidence>
<evidence type="ECO:0000256" key="2">
    <source>
        <dbReference type="ARBA" id="ARBA00004123"/>
    </source>
</evidence>
<evidence type="ECO:0000256" key="8">
    <source>
        <dbReference type="SAM" id="MobiDB-lite"/>
    </source>
</evidence>
<keyword evidence="11" id="KW-1185">Reference proteome</keyword>
<dbReference type="OrthoDB" id="128308at2759"/>
<organism evidence="10 11">
    <name type="scientific">Alectoria fallacina</name>
    <dbReference type="NCBI Taxonomy" id="1903189"/>
    <lineage>
        <taxon>Eukaryota</taxon>
        <taxon>Fungi</taxon>
        <taxon>Dikarya</taxon>
        <taxon>Ascomycota</taxon>
        <taxon>Pezizomycotina</taxon>
        <taxon>Lecanoromycetes</taxon>
        <taxon>OSLEUM clade</taxon>
        <taxon>Lecanoromycetidae</taxon>
        <taxon>Lecanorales</taxon>
        <taxon>Lecanorineae</taxon>
        <taxon>Parmeliaceae</taxon>
        <taxon>Alectoria</taxon>
    </lineage>
</organism>
<keyword evidence="7" id="KW-0539">Nucleus</keyword>